<evidence type="ECO:0000313" key="3">
    <source>
        <dbReference type="EMBL" id="RMI13098.1"/>
    </source>
</evidence>
<evidence type="ECO:0000313" key="4">
    <source>
        <dbReference type="Proteomes" id="UP000269289"/>
    </source>
</evidence>
<protein>
    <recommendedName>
        <fullName evidence="5">Pilus assembly protein PilO</fullName>
    </recommendedName>
</protein>
<evidence type="ECO:0000256" key="2">
    <source>
        <dbReference type="SAM" id="MobiDB-lite"/>
    </source>
</evidence>
<gene>
    <name evidence="3" type="ORF">EBM89_05875</name>
</gene>
<dbReference type="Gene3D" id="3.30.70.60">
    <property type="match status" value="1"/>
</dbReference>
<keyword evidence="4" id="KW-1185">Reference proteome</keyword>
<evidence type="ECO:0008006" key="5">
    <source>
        <dbReference type="Google" id="ProtNLM"/>
    </source>
</evidence>
<reference evidence="3 4" key="1">
    <citation type="submission" date="2018-10" db="EMBL/GenBank/DDBJ databases">
        <title>Isolation, diversity and antifungal activity of actinobacteria from wheat.</title>
        <authorList>
            <person name="Han C."/>
        </authorList>
    </citation>
    <scope>NUCLEOTIDE SEQUENCE [LARGE SCALE GENOMIC DNA]</scope>
    <source>
        <strain evidence="3 4">NEAU-YY56</strain>
    </source>
</reference>
<organism evidence="3 4">
    <name type="scientific">Cellulomonas triticagri</name>
    <dbReference type="NCBI Taxonomy" id="2483352"/>
    <lineage>
        <taxon>Bacteria</taxon>
        <taxon>Bacillati</taxon>
        <taxon>Actinomycetota</taxon>
        <taxon>Actinomycetes</taxon>
        <taxon>Micrococcales</taxon>
        <taxon>Cellulomonadaceae</taxon>
        <taxon>Cellulomonas</taxon>
    </lineage>
</organism>
<dbReference type="EMBL" id="RFFI01000022">
    <property type="protein sequence ID" value="RMI13098.1"/>
    <property type="molecule type" value="Genomic_DNA"/>
</dbReference>
<name>A0A3M2JSC4_9CELL</name>
<keyword evidence="1" id="KW-0175">Coiled coil</keyword>
<evidence type="ECO:0000256" key="1">
    <source>
        <dbReference type="SAM" id="Coils"/>
    </source>
</evidence>
<comment type="caution">
    <text evidence="3">The sequence shown here is derived from an EMBL/GenBank/DDBJ whole genome shotgun (WGS) entry which is preliminary data.</text>
</comment>
<dbReference type="AlphaFoldDB" id="A0A3M2JSC4"/>
<feature type="coiled-coil region" evidence="1">
    <location>
        <begin position="36"/>
        <end position="73"/>
    </location>
</feature>
<feature type="region of interest" description="Disordered" evidence="2">
    <location>
        <begin position="121"/>
        <end position="146"/>
    </location>
</feature>
<feature type="compositionally biased region" description="Low complexity" evidence="2">
    <location>
        <begin position="121"/>
        <end position="133"/>
    </location>
</feature>
<dbReference type="Proteomes" id="UP000269289">
    <property type="component" value="Unassembled WGS sequence"/>
</dbReference>
<sequence>MWVGGTAAVAVLLLVAGWFLLIEPVTAAAAEDSAQTESQLQQNELLELEIIQLQEQFTHMEEYRAELAALRLQMPTTGDGASISRELQDLASAAGVTITAVAPSVPQQFVATVVTPEVGTDETAPAEDAAADGTSDESTTDGTTDASAPLALPGFYAIPISMTSIGSYEGSVAFLRSLQTEASRLYLVSTINAVTQEAAGSNAGRPATNDGDIELTIAGYAYVLTDSAVVTDTSDLEKEALPVPSGQGNPFAPVG</sequence>
<proteinExistence type="predicted"/>
<accession>A0A3M2JSC4</accession>
<dbReference type="InterPro" id="IPR014717">
    <property type="entry name" value="Transl_elong_EF1B/ribsomal_bS6"/>
</dbReference>